<dbReference type="GO" id="GO:0003677">
    <property type="term" value="F:DNA binding"/>
    <property type="evidence" value="ECO:0007669"/>
    <property type="project" value="UniProtKB-UniRule"/>
</dbReference>
<reference evidence="9 10" key="1">
    <citation type="submission" date="2019-08" db="EMBL/GenBank/DDBJ databases">
        <title>Deep-cultivation of Planctomycetes and their phenomic and genomic characterization uncovers novel biology.</title>
        <authorList>
            <person name="Wiegand S."/>
            <person name="Jogler M."/>
            <person name="Boedeker C."/>
            <person name="Pinto D."/>
            <person name="Vollmers J."/>
            <person name="Rivas-Marin E."/>
            <person name="Kohn T."/>
            <person name="Peeters S.H."/>
            <person name="Heuer A."/>
            <person name="Rast P."/>
            <person name="Oberbeckmann S."/>
            <person name="Bunk B."/>
            <person name="Jeske O."/>
            <person name="Meyerdierks A."/>
            <person name="Storesund J.E."/>
            <person name="Kallscheuer N."/>
            <person name="Luecker S."/>
            <person name="Lage O.M."/>
            <person name="Pohl T."/>
            <person name="Merkel B.J."/>
            <person name="Hornburger P."/>
            <person name="Mueller R.-W."/>
            <person name="Bruemmer F."/>
            <person name="Labrenz M."/>
            <person name="Spormann A.M."/>
            <person name="Op den Camp H."/>
            <person name="Overmann J."/>
            <person name="Amann R."/>
            <person name="Jetten M.S.M."/>
            <person name="Mascher T."/>
            <person name="Medema M.H."/>
            <person name="Devos D.P."/>
            <person name="Kaster A.-K."/>
            <person name="Ovreas L."/>
            <person name="Rohde M."/>
            <person name="Galperin M.Y."/>
            <person name="Jogler C."/>
        </authorList>
    </citation>
    <scope>NUCLEOTIDE SEQUENCE [LARGE SCALE GENOMIC DNA]</scope>
    <source>
        <strain evidence="9 10">UC8</strain>
    </source>
</reference>
<keyword evidence="6" id="KW-0520">NAD</keyword>
<dbReference type="GO" id="GO:0045892">
    <property type="term" value="P:negative regulation of DNA-templated transcription"/>
    <property type="evidence" value="ECO:0007669"/>
    <property type="project" value="InterPro"/>
</dbReference>
<dbReference type="GO" id="GO:0003700">
    <property type="term" value="F:DNA-binding transcription factor activity"/>
    <property type="evidence" value="ECO:0007669"/>
    <property type="project" value="UniProtKB-UniRule"/>
</dbReference>
<dbReference type="Proteomes" id="UP000325286">
    <property type="component" value="Chromosome"/>
</dbReference>
<dbReference type="GO" id="GO:0051775">
    <property type="term" value="P:response to redox state"/>
    <property type="evidence" value="ECO:0007669"/>
    <property type="project" value="InterPro"/>
</dbReference>
<evidence type="ECO:0000256" key="6">
    <source>
        <dbReference type="HAMAP-Rule" id="MF_01131"/>
    </source>
</evidence>
<dbReference type="NCBIfam" id="NF003996">
    <property type="entry name" value="PRK05472.2-5"/>
    <property type="match status" value="1"/>
</dbReference>
<keyword evidence="1 6" id="KW-0963">Cytoplasm</keyword>
<organism evidence="9 10">
    <name type="scientific">Roseimaritima ulvae</name>
    <dbReference type="NCBI Taxonomy" id="980254"/>
    <lineage>
        <taxon>Bacteria</taxon>
        <taxon>Pseudomonadati</taxon>
        <taxon>Planctomycetota</taxon>
        <taxon>Planctomycetia</taxon>
        <taxon>Pirellulales</taxon>
        <taxon>Pirellulaceae</taxon>
        <taxon>Roseimaritima</taxon>
    </lineage>
</organism>
<evidence type="ECO:0000259" key="8">
    <source>
        <dbReference type="SMART" id="SM00881"/>
    </source>
</evidence>
<evidence type="ECO:0000313" key="10">
    <source>
        <dbReference type="Proteomes" id="UP000325286"/>
    </source>
</evidence>
<dbReference type="SMART" id="SM00881">
    <property type="entry name" value="CoA_binding"/>
    <property type="match status" value="1"/>
</dbReference>
<dbReference type="NCBIfam" id="NF003989">
    <property type="entry name" value="PRK05472.1-3"/>
    <property type="match status" value="1"/>
</dbReference>
<keyword evidence="4 6" id="KW-0238">DNA-binding</keyword>
<dbReference type="Gene3D" id="3.40.50.720">
    <property type="entry name" value="NAD(P)-binding Rossmann-like Domain"/>
    <property type="match status" value="1"/>
</dbReference>
<evidence type="ECO:0000256" key="1">
    <source>
        <dbReference type="ARBA" id="ARBA00022490"/>
    </source>
</evidence>
<keyword evidence="5 6" id="KW-0804">Transcription</keyword>
<accession>A0A5B9QRR7</accession>
<comment type="function">
    <text evidence="6">Modulates transcription in response to changes in cellular NADH/NAD(+) redox state.</text>
</comment>
<sequence>MSDQRPPRANQPAALNPSDKPKPAAGQSLPQNASSAPTSQPAACVPTAPSGPLADAASEIPRAAVGRLSLYLRELRRLAASGVDHASSKRLGELLGVSDAVVRRDLAYLKPQGRRGVGYVIEPLIQRIRQTLGSNQVWNVVLLGAGSLGNALLRYQGFQEQGFRWVAAFDVDDSRVGTTVEGVPVFHSRELEQRIAERQANLAIIAVPAAATADVGRRLSAAGITGILNFAPVALQVDPETCVANVDLASELQQLAFSVLSTRESSEELEKQTVTKPQKNP</sequence>
<dbReference type="Gene3D" id="1.10.10.10">
    <property type="entry name" value="Winged helix-like DNA-binding domain superfamily/Winged helix DNA-binding domain"/>
    <property type="match status" value="1"/>
</dbReference>
<dbReference type="KEGG" id="rul:UC8_24010"/>
<comment type="subunit">
    <text evidence="6">Homodimer.</text>
</comment>
<dbReference type="PANTHER" id="PTHR35786:SF1">
    <property type="entry name" value="REDOX-SENSING TRANSCRIPTIONAL REPRESSOR REX 1"/>
    <property type="match status" value="1"/>
</dbReference>
<evidence type="ECO:0000313" key="9">
    <source>
        <dbReference type="EMBL" id="QEG40390.1"/>
    </source>
</evidence>
<dbReference type="PANTHER" id="PTHR35786">
    <property type="entry name" value="REDOX-SENSING TRANSCRIPTIONAL REPRESSOR REX"/>
    <property type="match status" value="1"/>
</dbReference>
<feature type="binding site" evidence="6">
    <location>
        <begin position="144"/>
        <end position="149"/>
    </location>
    <ligand>
        <name>NAD(+)</name>
        <dbReference type="ChEBI" id="CHEBI:57540"/>
    </ligand>
</feature>
<dbReference type="NCBIfam" id="NF003994">
    <property type="entry name" value="PRK05472.2-3"/>
    <property type="match status" value="1"/>
</dbReference>
<dbReference type="HAMAP" id="MF_01131">
    <property type="entry name" value="Rex"/>
    <property type="match status" value="1"/>
</dbReference>
<dbReference type="Pfam" id="PF06971">
    <property type="entry name" value="Put_DNA-bind_N"/>
    <property type="match status" value="1"/>
</dbReference>
<dbReference type="RefSeq" id="WP_084428245.1">
    <property type="nucleotide sequence ID" value="NZ_CP042914.1"/>
</dbReference>
<evidence type="ECO:0000256" key="3">
    <source>
        <dbReference type="ARBA" id="ARBA00023015"/>
    </source>
</evidence>
<dbReference type="InterPro" id="IPR003781">
    <property type="entry name" value="CoA-bd"/>
</dbReference>
<comment type="subcellular location">
    <subcellularLocation>
        <location evidence="6">Cytoplasm</location>
    </subcellularLocation>
</comment>
<dbReference type="GO" id="GO:0005737">
    <property type="term" value="C:cytoplasm"/>
    <property type="evidence" value="ECO:0007669"/>
    <property type="project" value="UniProtKB-SubCell"/>
</dbReference>
<evidence type="ECO:0000256" key="5">
    <source>
        <dbReference type="ARBA" id="ARBA00023163"/>
    </source>
</evidence>
<feature type="DNA-binding region" description="H-T-H motif" evidence="6">
    <location>
        <begin position="70"/>
        <end position="109"/>
    </location>
</feature>
<dbReference type="InterPro" id="IPR036291">
    <property type="entry name" value="NAD(P)-bd_dom_sf"/>
</dbReference>
<keyword evidence="2 6" id="KW-0678">Repressor</keyword>
<dbReference type="Pfam" id="PF02629">
    <property type="entry name" value="CoA_binding"/>
    <property type="match status" value="1"/>
</dbReference>
<gene>
    <name evidence="6 9" type="primary">rex</name>
    <name evidence="9" type="ORF">UC8_24010</name>
</gene>
<feature type="compositionally biased region" description="Polar residues" evidence="7">
    <location>
        <begin position="28"/>
        <end position="41"/>
    </location>
</feature>
<evidence type="ECO:0000256" key="7">
    <source>
        <dbReference type="SAM" id="MobiDB-lite"/>
    </source>
</evidence>
<dbReference type="SUPFAM" id="SSF51735">
    <property type="entry name" value="NAD(P)-binding Rossmann-fold domains"/>
    <property type="match status" value="1"/>
</dbReference>
<dbReference type="OrthoDB" id="9784760at2"/>
<evidence type="ECO:0000256" key="2">
    <source>
        <dbReference type="ARBA" id="ARBA00022491"/>
    </source>
</evidence>
<feature type="domain" description="CoA-binding" evidence="8">
    <location>
        <begin position="133"/>
        <end position="234"/>
    </location>
</feature>
<evidence type="ECO:0000256" key="4">
    <source>
        <dbReference type="ARBA" id="ARBA00023125"/>
    </source>
</evidence>
<name>A0A5B9QRR7_9BACT</name>
<dbReference type="InterPro" id="IPR036388">
    <property type="entry name" value="WH-like_DNA-bd_sf"/>
</dbReference>
<keyword evidence="3 6" id="KW-0805">Transcription regulation</keyword>
<feature type="region of interest" description="Disordered" evidence="7">
    <location>
        <begin position="1"/>
        <end position="55"/>
    </location>
</feature>
<dbReference type="SUPFAM" id="SSF46785">
    <property type="entry name" value="Winged helix' DNA-binding domain"/>
    <property type="match status" value="1"/>
</dbReference>
<dbReference type="NCBIfam" id="NF003992">
    <property type="entry name" value="PRK05472.2-1"/>
    <property type="match status" value="1"/>
</dbReference>
<dbReference type="InterPro" id="IPR009718">
    <property type="entry name" value="Rex_DNA-bd_C_dom"/>
</dbReference>
<dbReference type="AlphaFoldDB" id="A0A5B9QRR7"/>
<dbReference type="NCBIfam" id="NF003995">
    <property type="entry name" value="PRK05472.2-4"/>
    <property type="match status" value="1"/>
</dbReference>
<keyword evidence="10" id="KW-1185">Reference proteome</keyword>
<proteinExistence type="inferred from homology"/>
<protein>
    <recommendedName>
        <fullName evidence="6">Redox-sensing transcriptional repressor Rex</fullName>
    </recommendedName>
</protein>
<dbReference type="EMBL" id="CP042914">
    <property type="protein sequence ID" value="QEG40390.1"/>
    <property type="molecule type" value="Genomic_DNA"/>
</dbReference>
<dbReference type="InterPro" id="IPR022876">
    <property type="entry name" value="Tscrpt_rep_Rex"/>
</dbReference>
<comment type="similarity">
    <text evidence="6">Belongs to the transcriptional regulatory Rex family.</text>
</comment>
<dbReference type="InterPro" id="IPR036390">
    <property type="entry name" value="WH_DNA-bd_sf"/>
</dbReference>